<dbReference type="Gene3D" id="3.40.50.300">
    <property type="entry name" value="P-loop containing nucleotide triphosphate hydrolases"/>
    <property type="match status" value="1"/>
</dbReference>
<feature type="domain" description="NB-ARC" evidence="1">
    <location>
        <begin position="56"/>
        <end position="222"/>
    </location>
</feature>
<dbReference type="OrthoDB" id="626167at2759"/>
<dbReference type="AlphaFoldDB" id="F7WCU2"/>
<dbReference type="InterPro" id="IPR027417">
    <property type="entry name" value="P-loop_NTPase"/>
</dbReference>
<reference evidence="2 3" key="1">
    <citation type="journal article" date="2010" name="PLoS Genet.">
        <title>De novo assembly of a 40 Mb eukaryotic genome from short sequence reads: Sordaria macrospora, a model organism for fungal morphogenesis.</title>
        <authorList>
            <person name="Nowrousian M."/>
            <person name="Stajich J."/>
            <person name="Chu M."/>
            <person name="Engh I."/>
            <person name="Espagne E."/>
            <person name="Halliday K."/>
            <person name="Kamerewerd J."/>
            <person name="Kempken F."/>
            <person name="Knab B."/>
            <person name="Kuo H.C."/>
            <person name="Osiewacz H.D."/>
            <person name="Poeggeler S."/>
            <person name="Read N."/>
            <person name="Seiler S."/>
            <person name="Smith K."/>
            <person name="Zickler D."/>
            <person name="Kueck U."/>
            <person name="Freitag M."/>
        </authorList>
    </citation>
    <scope>NUCLEOTIDE SEQUENCE [LARGE SCALE GENOMIC DNA]</scope>
    <source>
        <strain evidence="3">ATCC MYA-333 / DSM 997 / K(L3346) / K-hell</strain>
        <tissue evidence="2">Mycelium</tissue>
    </source>
</reference>
<dbReference type="EMBL" id="CABT02000275">
    <property type="protein sequence ID" value="CCC05709.1"/>
    <property type="molecule type" value="Genomic_DNA"/>
</dbReference>
<accession>F7WCU2</accession>
<dbReference type="OMA" id="SHEWELL"/>
<dbReference type="Proteomes" id="UP000001881">
    <property type="component" value="Unassembled WGS sequence"/>
</dbReference>
<name>F7WCU2_SORMK</name>
<dbReference type="PANTHER" id="PTHR35205:SF1">
    <property type="entry name" value="ZU5 DOMAIN-CONTAINING PROTEIN"/>
    <property type="match status" value="1"/>
</dbReference>
<evidence type="ECO:0000313" key="2">
    <source>
        <dbReference type="EMBL" id="CCC05709.1"/>
    </source>
</evidence>
<dbReference type="HOGENOM" id="CLU_000288_125_8_1"/>
<dbReference type="SUPFAM" id="SSF52540">
    <property type="entry name" value="P-loop containing nucleoside triphosphate hydrolases"/>
    <property type="match status" value="1"/>
</dbReference>
<evidence type="ECO:0000313" key="3">
    <source>
        <dbReference type="Proteomes" id="UP000001881"/>
    </source>
</evidence>
<dbReference type="Pfam" id="PF00931">
    <property type="entry name" value="NB-ARC"/>
    <property type="match status" value="1"/>
</dbReference>
<dbReference type="InterPro" id="IPR002182">
    <property type="entry name" value="NB-ARC"/>
</dbReference>
<dbReference type="VEuPathDB" id="FungiDB:SMAC_09928"/>
<dbReference type="InParanoid" id="F7WCU2"/>
<dbReference type="eggNOG" id="KOG1840">
    <property type="taxonomic scope" value="Eukaryota"/>
</dbReference>
<dbReference type="GO" id="GO:0043531">
    <property type="term" value="F:ADP binding"/>
    <property type="evidence" value="ECO:0007669"/>
    <property type="project" value="InterPro"/>
</dbReference>
<evidence type="ECO:0000259" key="1">
    <source>
        <dbReference type="Pfam" id="PF00931"/>
    </source>
</evidence>
<proteinExistence type="predicted"/>
<sequence length="469" mass="52575">MQARAVARSISRLEENTPLTILERLETPPPPFATIPFSRDPDFVSRGDILDQIDQLCSKPAARVALVGLGGVGKSQLAIEFAHRTAERHPDTWVFWVHAGTQARVDEGFRAIADAAKLPGRNHPKANIPQLVYGWLCNKRNGKWVMVLDSADDHDVFYGTTSNGTRNGQPFANSLPQSQNGSIIVTTRDKGLAGRLTGRRQNMIEIGPMAQTDALALLEKKLGSVLDNNVAVNLVQALDFVPLAISQAAAYIQARAPRSSPEKYLAEFRESERNRSKLLQYDGGDLRRDGGASNAILTTWKISFEHIRSKQLSAANLLSLMSFFDRQGIPGWVLNPSTITQDGAFSFEDDVAMLRDYCLITADETEDMFEMHGLVQLSTRRWLETFGQEETFREQYIERMAALFPTGQFENWSICRTLFAHARVTLDYQPSENTVESWAIILHNGGWYAWSQGKYEDAQQMLGKAREYF</sequence>
<keyword evidence="3" id="KW-1185">Reference proteome</keyword>
<protein>
    <submittedName>
        <fullName evidence="2">WGS project CABT00000000 data, contig 2.275</fullName>
    </submittedName>
</protein>
<gene>
    <name evidence="2" type="ORF">SMAC_09928</name>
</gene>
<organism evidence="2 3">
    <name type="scientific">Sordaria macrospora (strain ATCC MYA-333 / DSM 997 / K(L3346) / K-hell)</name>
    <dbReference type="NCBI Taxonomy" id="771870"/>
    <lineage>
        <taxon>Eukaryota</taxon>
        <taxon>Fungi</taxon>
        <taxon>Dikarya</taxon>
        <taxon>Ascomycota</taxon>
        <taxon>Pezizomycotina</taxon>
        <taxon>Sordariomycetes</taxon>
        <taxon>Sordariomycetidae</taxon>
        <taxon>Sordariales</taxon>
        <taxon>Sordariaceae</taxon>
        <taxon>Sordaria</taxon>
    </lineage>
</organism>
<dbReference type="PANTHER" id="PTHR35205">
    <property type="entry name" value="NB-ARC AND TPR DOMAIN PROTEIN"/>
    <property type="match status" value="1"/>
</dbReference>
<comment type="caution">
    <text evidence="2">The sequence shown here is derived from an EMBL/GenBank/DDBJ whole genome shotgun (WGS) entry which is preliminary data.</text>
</comment>
<dbReference type="STRING" id="771870.F7WCU2"/>